<dbReference type="RefSeq" id="WP_202958747.1">
    <property type="nucleotide sequence ID" value="NZ_JAPCID010000113.1"/>
</dbReference>
<comment type="caution">
    <text evidence="3">The sequence shown here is derived from an EMBL/GenBank/DDBJ whole genome shotgun (WGS) entry which is preliminary data.</text>
</comment>
<keyword evidence="2" id="KW-0812">Transmembrane</keyword>
<dbReference type="Proteomes" id="UP001147700">
    <property type="component" value="Unassembled WGS sequence"/>
</dbReference>
<sequence length="253" mass="27030">MTYAPSLRESLQEAAEHRYGRRRRAQRWSAMVLVPAFVAAAAAAVLVAPDPERERTPEPAGNAHTIKVTPLPPRPRAEFLVVNPVPLSRAAGLAAQAKAVNTSASQKRLVRAYAVPGIDGAGVLLTRTKTDVCVSAIHPAAGDFPGEWASACNLSGREHGVGLVVGDTFVGVVGNDGVQPTYKAPNEPAIRLRPNRDGVVVIQGAADGARIRYSHASPETVKIPRYARYQCSDGTSRDMRINNGPITWDPCED</sequence>
<evidence type="ECO:0000313" key="4">
    <source>
        <dbReference type="Proteomes" id="UP001147700"/>
    </source>
</evidence>
<feature type="region of interest" description="Disordered" evidence="1">
    <location>
        <begin position="50"/>
        <end position="69"/>
    </location>
</feature>
<evidence type="ECO:0000256" key="2">
    <source>
        <dbReference type="SAM" id="Phobius"/>
    </source>
</evidence>
<dbReference type="EMBL" id="JAPCID010000113">
    <property type="protein sequence ID" value="MDA0142593.1"/>
    <property type="molecule type" value="Genomic_DNA"/>
</dbReference>
<evidence type="ECO:0000313" key="3">
    <source>
        <dbReference type="EMBL" id="MDA0142593.1"/>
    </source>
</evidence>
<proteinExistence type="predicted"/>
<keyword evidence="2" id="KW-0472">Membrane</keyword>
<protein>
    <submittedName>
        <fullName evidence="3">Uncharacterized protein</fullName>
    </submittedName>
</protein>
<evidence type="ECO:0000256" key="1">
    <source>
        <dbReference type="SAM" id="MobiDB-lite"/>
    </source>
</evidence>
<accession>A0ABT4RVH4</accession>
<reference evidence="3" key="1">
    <citation type="submission" date="2022-10" db="EMBL/GenBank/DDBJ databases">
        <title>The WGS of Solirubrobacter sp. CPCC 204708.</title>
        <authorList>
            <person name="Jiang Z."/>
        </authorList>
    </citation>
    <scope>NUCLEOTIDE SEQUENCE</scope>
    <source>
        <strain evidence="3">CPCC 204708</strain>
    </source>
</reference>
<keyword evidence="2" id="KW-1133">Transmembrane helix</keyword>
<keyword evidence="4" id="KW-1185">Reference proteome</keyword>
<name>A0ABT4RVH4_9ACTN</name>
<organism evidence="3 4">
    <name type="scientific">Solirubrobacter deserti</name>
    <dbReference type="NCBI Taxonomy" id="2282478"/>
    <lineage>
        <taxon>Bacteria</taxon>
        <taxon>Bacillati</taxon>
        <taxon>Actinomycetota</taxon>
        <taxon>Thermoleophilia</taxon>
        <taxon>Solirubrobacterales</taxon>
        <taxon>Solirubrobacteraceae</taxon>
        <taxon>Solirubrobacter</taxon>
    </lineage>
</organism>
<gene>
    <name evidence="3" type="ORF">OJ962_34225</name>
</gene>
<feature type="transmembrane region" description="Helical" evidence="2">
    <location>
        <begin position="28"/>
        <end position="48"/>
    </location>
</feature>